<sequence length="220" mass="25021">METESLKRKSIIGTLWSFIETFSLKLIQFIINVIMARLLMPEDYGVITIVYTLIVISQVFIDGGFATTLIQDKHKSEKDYSTIFTFNVFVSILCYLLLFSIAPLLSEFYNTDIILPIRVLSLNLILSAFVAIHRIKLTVAVNFKMLAKVNVISAAISGILGVWGAYNGYGVWALIFQYLSNGIVSSFLLIVVLKWKPICFLIRNHLKDYSLLEQGFCWRT</sequence>
<comment type="caution">
    <text evidence="8">The sequence shown here is derived from an EMBL/GenBank/DDBJ whole genome shotgun (WGS) entry which is preliminary data.</text>
</comment>
<feature type="transmembrane region" description="Helical" evidence="7">
    <location>
        <begin position="172"/>
        <end position="193"/>
    </location>
</feature>
<dbReference type="InterPro" id="IPR050833">
    <property type="entry name" value="Poly_Biosynth_Transport"/>
</dbReference>
<evidence type="ECO:0000256" key="3">
    <source>
        <dbReference type="ARBA" id="ARBA00022475"/>
    </source>
</evidence>
<dbReference type="EMBL" id="ACWG01000039">
    <property type="protein sequence ID" value="EFV28688.1"/>
    <property type="molecule type" value="Genomic_DNA"/>
</dbReference>
<dbReference type="Proteomes" id="UP000003246">
    <property type="component" value="Unassembled WGS sequence"/>
</dbReference>
<comment type="similarity">
    <text evidence="2">Belongs to the polysaccharide synthase family.</text>
</comment>
<keyword evidence="4 7" id="KW-0812">Transmembrane</keyword>
<reference evidence="8 9" key="1">
    <citation type="submission" date="2010-10" db="EMBL/GenBank/DDBJ databases">
        <title>The Genome Sequence of Bacteroides eggerthii strain 1_2_48FAA.</title>
        <authorList>
            <consortium name="The Broad Institute Genome Sequencing Platform"/>
            <person name="Ward D."/>
            <person name="Earl A."/>
            <person name="Feldgarden M."/>
            <person name="Young S.K."/>
            <person name="Gargeya S."/>
            <person name="Zeng Q."/>
            <person name="Alvarado L."/>
            <person name="Berlin A."/>
            <person name="Bochicchio J."/>
            <person name="Chapman S.B."/>
            <person name="Chen Z."/>
            <person name="Freedman E."/>
            <person name="Gellesch M."/>
            <person name="Goldberg J."/>
            <person name="Griggs A."/>
            <person name="Gujja S."/>
            <person name="Heilman E."/>
            <person name="Heiman D."/>
            <person name="Howarth C."/>
            <person name="Mehta T."/>
            <person name="Neiman D."/>
            <person name="Pearson M."/>
            <person name="Roberts A."/>
            <person name="Saif S."/>
            <person name="Shea T."/>
            <person name="Shenoy N."/>
            <person name="Sisk P."/>
            <person name="Stolte C."/>
            <person name="Sykes S."/>
            <person name="White J."/>
            <person name="Yandava C."/>
            <person name="Allen-Vercoe E."/>
            <person name="Ambrose C."/>
            <person name="Strauss J."/>
            <person name="Daigneault M."/>
            <person name="Haas B."/>
            <person name="Nusbaum C."/>
            <person name="Birren B."/>
        </authorList>
    </citation>
    <scope>NUCLEOTIDE SEQUENCE [LARGE SCALE GENOMIC DNA]</scope>
    <source>
        <strain evidence="8 9">1_2_48FAA</strain>
    </source>
</reference>
<protein>
    <recommendedName>
        <fullName evidence="10">Polysaccharide biosynthesis protein</fullName>
    </recommendedName>
</protein>
<feature type="transmembrane region" description="Helical" evidence="7">
    <location>
        <begin position="113"/>
        <end position="133"/>
    </location>
</feature>
<evidence type="ECO:0008006" key="10">
    <source>
        <dbReference type="Google" id="ProtNLM"/>
    </source>
</evidence>
<organism evidence="8 9">
    <name type="scientific">Bacteroides eggerthii 1_2_48FAA</name>
    <dbReference type="NCBI Taxonomy" id="665953"/>
    <lineage>
        <taxon>Bacteria</taxon>
        <taxon>Pseudomonadati</taxon>
        <taxon>Bacteroidota</taxon>
        <taxon>Bacteroidia</taxon>
        <taxon>Bacteroidales</taxon>
        <taxon>Bacteroidaceae</taxon>
        <taxon>Bacteroides</taxon>
    </lineage>
</organism>
<keyword evidence="6 7" id="KW-0472">Membrane</keyword>
<dbReference type="HOGENOM" id="CLU_1248547_0_0_10"/>
<evidence type="ECO:0000256" key="2">
    <source>
        <dbReference type="ARBA" id="ARBA00007430"/>
    </source>
</evidence>
<comment type="subcellular location">
    <subcellularLocation>
        <location evidence="1">Cell membrane</location>
        <topology evidence="1">Multi-pass membrane protein</topology>
    </subcellularLocation>
</comment>
<evidence type="ECO:0000313" key="8">
    <source>
        <dbReference type="EMBL" id="EFV28688.1"/>
    </source>
</evidence>
<feature type="transmembrane region" description="Helical" evidence="7">
    <location>
        <begin position="82"/>
        <end position="101"/>
    </location>
</feature>
<evidence type="ECO:0000256" key="1">
    <source>
        <dbReference type="ARBA" id="ARBA00004651"/>
    </source>
</evidence>
<accession>E5X2F1</accession>
<dbReference type="PANTHER" id="PTHR30250">
    <property type="entry name" value="PST FAMILY PREDICTED COLANIC ACID TRANSPORTER"/>
    <property type="match status" value="1"/>
</dbReference>
<feature type="transmembrane region" description="Helical" evidence="7">
    <location>
        <begin position="145"/>
        <end position="166"/>
    </location>
</feature>
<keyword evidence="3" id="KW-1003">Cell membrane</keyword>
<evidence type="ECO:0000313" key="9">
    <source>
        <dbReference type="Proteomes" id="UP000003246"/>
    </source>
</evidence>
<gene>
    <name evidence="8" type="ORF">HMPREF1016_03029</name>
</gene>
<dbReference type="GO" id="GO:0005886">
    <property type="term" value="C:plasma membrane"/>
    <property type="evidence" value="ECO:0007669"/>
    <property type="project" value="UniProtKB-SubCell"/>
</dbReference>
<dbReference type="AlphaFoldDB" id="E5X2F1"/>
<evidence type="ECO:0000256" key="6">
    <source>
        <dbReference type="ARBA" id="ARBA00023136"/>
    </source>
</evidence>
<dbReference type="PANTHER" id="PTHR30250:SF10">
    <property type="entry name" value="LIPOPOLYSACCHARIDE BIOSYNTHESIS PROTEIN WZXC"/>
    <property type="match status" value="1"/>
</dbReference>
<evidence type="ECO:0000256" key="5">
    <source>
        <dbReference type="ARBA" id="ARBA00022989"/>
    </source>
</evidence>
<keyword evidence="5 7" id="KW-1133">Transmembrane helix</keyword>
<name>E5X2F1_9BACE</name>
<dbReference type="Pfam" id="PF13440">
    <property type="entry name" value="Polysacc_synt_3"/>
    <property type="match status" value="1"/>
</dbReference>
<proteinExistence type="inferred from homology"/>
<evidence type="ECO:0000256" key="4">
    <source>
        <dbReference type="ARBA" id="ARBA00022692"/>
    </source>
</evidence>
<evidence type="ECO:0000256" key="7">
    <source>
        <dbReference type="SAM" id="Phobius"/>
    </source>
</evidence>
<feature type="transmembrane region" description="Helical" evidence="7">
    <location>
        <begin position="46"/>
        <end position="70"/>
    </location>
</feature>
<feature type="transmembrane region" description="Helical" evidence="7">
    <location>
        <begin position="12"/>
        <end position="34"/>
    </location>
</feature>